<organism evidence="1">
    <name type="scientific">Hexamita inflata</name>
    <dbReference type="NCBI Taxonomy" id="28002"/>
    <lineage>
        <taxon>Eukaryota</taxon>
        <taxon>Metamonada</taxon>
        <taxon>Diplomonadida</taxon>
        <taxon>Hexamitidae</taxon>
        <taxon>Hexamitinae</taxon>
        <taxon>Hexamita</taxon>
    </lineage>
</organism>
<evidence type="ECO:0000313" key="2">
    <source>
        <dbReference type="EMBL" id="CAI9958110.1"/>
    </source>
</evidence>
<evidence type="ECO:0000313" key="4">
    <source>
        <dbReference type="EMBL" id="CAL6080161.1"/>
    </source>
</evidence>
<comment type="caution">
    <text evidence="1">The sequence shown here is derived from an EMBL/GenBank/DDBJ whole genome shotgun (WGS) entry which is preliminary data.</text>
</comment>
<gene>
    <name evidence="1" type="ORF">HINF_LOCUS45753</name>
    <name evidence="2" type="ORF">HINF_LOCUS45755</name>
    <name evidence="3" type="ORF">HINF_LOCUS45757</name>
    <name evidence="4" type="ORF">HINF_LOCUS59736</name>
    <name evidence="5" type="ORF">HINF_LOCUS59738</name>
    <name evidence="6" type="ORF">HINF_LOCUS59740</name>
</gene>
<dbReference type="EMBL" id="CATOUU010000901">
    <property type="protein sequence ID" value="CAI9958108.1"/>
    <property type="molecule type" value="Genomic_DNA"/>
</dbReference>
<dbReference type="Proteomes" id="UP001642409">
    <property type="component" value="Unassembled WGS sequence"/>
</dbReference>
<evidence type="ECO:0000313" key="1">
    <source>
        <dbReference type="EMBL" id="CAI9958108.1"/>
    </source>
</evidence>
<dbReference type="EMBL" id="CAXDID020000344">
    <property type="protein sequence ID" value="CAL6080169.1"/>
    <property type="molecule type" value="Genomic_DNA"/>
</dbReference>
<reference evidence="4 7" key="2">
    <citation type="submission" date="2024-07" db="EMBL/GenBank/DDBJ databases">
        <authorList>
            <person name="Akdeniz Z."/>
        </authorList>
    </citation>
    <scope>NUCLEOTIDE SEQUENCE [LARGE SCALE GENOMIC DNA]</scope>
</reference>
<dbReference type="EMBL" id="CAXDID020000344">
    <property type="protein sequence ID" value="CAL6080161.1"/>
    <property type="molecule type" value="Genomic_DNA"/>
</dbReference>
<evidence type="ECO:0000313" key="5">
    <source>
        <dbReference type="EMBL" id="CAL6080165.1"/>
    </source>
</evidence>
<evidence type="ECO:0000313" key="3">
    <source>
        <dbReference type="EMBL" id="CAI9958112.1"/>
    </source>
</evidence>
<dbReference type="EMBL" id="CATOUU010000901">
    <property type="protein sequence ID" value="CAI9958112.1"/>
    <property type="molecule type" value="Genomic_DNA"/>
</dbReference>
<dbReference type="EMBL" id="CAXDID020000344">
    <property type="protein sequence ID" value="CAL6080165.1"/>
    <property type="molecule type" value="Genomic_DNA"/>
</dbReference>
<evidence type="ECO:0000313" key="7">
    <source>
        <dbReference type="Proteomes" id="UP001642409"/>
    </source>
</evidence>
<evidence type="ECO:0000313" key="6">
    <source>
        <dbReference type="EMBL" id="CAL6080169.1"/>
    </source>
</evidence>
<name>A0AA86V6K7_9EUKA</name>
<accession>A0AA86V6K7</accession>
<protein>
    <submittedName>
        <fullName evidence="4">Hypothetical_protein</fullName>
    </submittedName>
</protein>
<keyword evidence="7" id="KW-1185">Reference proteome</keyword>
<dbReference type="AlphaFoldDB" id="A0AA86V6K7"/>
<sequence length="127" mass="15134">MDGSAYAVVMKIRELFIAQFPQYIKTNLNIYIQKQSRQQFKYLRKRILKKYTTNTSPTFKCNYKRTSLQRHFSIQRQLFSVYKRKIEAAVFFGYARSPVVPLVQSGRPMCKRYCLYDTTATIALKHR</sequence>
<reference evidence="1" key="1">
    <citation type="submission" date="2023-06" db="EMBL/GenBank/DDBJ databases">
        <authorList>
            <person name="Kurt Z."/>
        </authorList>
    </citation>
    <scope>NUCLEOTIDE SEQUENCE</scope>
</reference>
<dbReference type="EMBL" id="CATOUU010000901">
    <property type="protein sequence ID" value="CAI9958110.1"/>
    <property type="molecule type" value="Genomic_DNA"/>
</dbReference>
<proteinExistence type="predicted"/>